<reference evidence="1 2" key="1">
    <citation type="journal article" date="2010" name="Stand. Genomic Sci.">
        <title>Complete genome sequence of Haloterrigena turkmenica type strain (4k).</title>
        <authorList>
            <person name="Saunders E."/>
            <person name="Tindall B.J."/>
            <person name="Fahnrich R."/>
            <person name="Lapidus A."/>
            <person name="Copeland A."/>
            <person name="Del Rio T.G."/>
            <person name="Lucas S."/>
            <person name="Chen F."/>
            <person name="Tice H."/>
            <person name="Cheng J.F."/>
            <person name="Han C."/>
            <person name="Detter J.C."/>
            <person name="Bruce D."/>
            <person name="Goodwin L."/>
            <person name="Chain P."/>
            <person name="Pitluck S."/>
            <person name="Pati A."/>
            <person name="Ivanova N."/>
            <person name="Mavromatis K."/>
            <person name="Chen A."/>
            <person name="Palaniappan K."/>
            <person name="Land M."/>
            <person name="Hauser L."/>
            <person name="Chang Y.J."/>
            <person name="Jeffries C.D."/>
            <person name="Brettin T."/>
            <person name="Rohde M."/>
            <person name="Goker M."/>
            <person name="Bristow J."/>
            <person name="Eisen J.A."/>
            <person name="Markowitz V."/>
            <person name="Hugenholtz P."/>
            <person name="Klenk H.P."/>
            <person name="Kyrpides N.C."/>
        </authorList>
    </citation>
    <scope>NUCLEOTIDE SEQUENCE [LARGE SCALE GENOMIC DNA]</scope>
    <source>
        <strain evidence="2">ATCC 51198 / DSM 5511 / JCM 9101 / NCIMB 13204 / VKM B-1734 / 4k</strain>
    </source>
</reference>
<keyword evidence="2" id="KW-1185">Reference proteome</keyword>
<dbReference type="AlphaFoldDB" id="D2RY73"/>
<evidence type="ECO:0000313" key="1">
    <source>
        <dbReference type="EMBL" id="ADB61819.1"/>
    </source>
</evidence>
<dbReference type="EMBL" id="CP001860">
    <property type="protein sequence ID" value="ADB61819.1"/>
    <property type="molecule type" value="Genomic_DNA"/>
</dbReference>
<protein>
    <recommendedName>
        <fullName evidence="3">Sulfatase N-terminal domain-containing protein</fullName>
    </recommendedName>
</protein>
<organism evidence="1 2">
    <name type="scientific">Haloterrigena turkmenica (strain ATCC 51198 / DSM 5511 / JCM 9101 / NCIMB 13204 / VKM B-1734 / 4k)</name>
    <name type="common">Halococcus turkmenicus</name>
    <dbReference type="NCBI Taxonomy" id="543526"/>
    <lineage>
        <taxon>Archaea</taxon>
        <taxon>Methanobacteriati</taxon>
        <taxon>Methanobacteriota</taxon>
        <taxon>Stenosarchaea group</taxon>
        <taxon>Halobacteria</taxon>
        <taxon>Halobacteriales</taxon>
        <taxon>Natrialbaceae</taxon>
        <taxon>Haloterrigena</taxon>
    </lineage>
</organism>
<dbReference type="Gene3D" id="3.40.720.10">
    <property type="entry name" value="Alkaline Phosphatase, subunit A"/>
    <property type="match status" value="1"/>
</dbReference>
<dbReference type="eggNOG" id="arCOG04525">
    <property type="taxonomic scope" value="Archaea"/>
</dbReference>
<dbReference type="GeneID" id="8743568"/>
<dbReference type="InterPro" id="IPR017850">
    <property type="entry name" value="Alkaline_phosphatase_core_sf"/>
</dbReference>
<gene>
    <name evidence="1" type="ordered locus">Htur_2951</name>
</gene>
<dbReference type="RefSeq" id="WP_012944084.1">
    <property type="nucleotide sequence ID" value="NC_013743.1"/>
</dbReference>
<name>D2RY73_HALTV</name>
<sequence>MIPGVVLTDSIKIEKGRLTTEHLNTMPDLNQENILKGLKNPSRVVDSVLLDYLYRVPAIAVNGHRTIGTNVFDRKWDVLILLDTCRVDAMRIVQDEYDFINTVDSIWSVGGASAEWLARTFDEQHLDQIRETAFLSAQSHIQEVLDTKVHETDSDRPLPFKTLRLFPSVDISELGKAEYLFKFETIGEEGPFGHTEGNTPPRYVTDRAISVGRERDFDRLILQYHQPHTPWFSKALEEDRDLEYHEYDWWNYYYETGDLDSIWEAYMSDLRYVLDDIGLLLNNLNANRVAISSDHGEAFGEYGILGHKLGSLHPQIRKVPWVITSAEDNETHEPTVEEPNNARMSREELDEQLEALGYKV</sequence>
<accession>D2RY73</accession>
<evidence type="ECO:0008006" key="3">
    <source>
        <dbReference type="Google" id="ProtNLM"/>
    </source>
</evidence>
<dbReference type="Proteomes" id="UP000001903">
    <property type="component" value="Chromosome"/>
</dbReference>
<dbReference type="STRING" id="543526.Htur_2951"/>
<evidence type="ECO:0000313" key="2">
    <source>
        <dbReference type="Proteomes" id="UP000001903"/>
    </source>
</evidence>
<proteinExistence type="predicted"/>
<dbReference type="HOGENOM" id="CLU_069530_0_0_2"/>
<dbReference type="SUPFAM" id="SSF53649">
    <property type="entry name" value="Alkaline phosphatase-like"/>
    <property type="match status" value="1"/>
</dbReference>
<dbReference type="KEGG" id="htu:Htur_2951"/>